<reference evidence="2 3" key="1">
    <citation type="submission" date="2024-04" db="EMBL/GenBank/DDBJ databases">
        <title>genome sequences of Mucor flavus KT1a and Helicostylum pulchrum KT1b strains isolated from the surface of a dry-aged beef.</title>
        <authorList>
            <person name="Toyotome T."/>
            <person name="Hosono M."/>
            <person name="Torimaru M."/>
            <person name="Fukuda K."/>
            <person name="Mikami N."/>
        </authorList>
    </citation>
    <scope>NUCLEOTIDE SEQUENCE [LARGE SCALE GENOMIC DNA]</scope>
    <source>
        <strain evidence="2 3">KT1a</strain>
    </source>
</reference>
<comment type="caution">
    <text evidence="2">The sequence shown here is derived from an EMBL/GenBank/DDBJ whole genome shotgun (WGS) entry which is preliminary data.</text>
</comment>
<organism evidence="2 3">
    <name type="scientific">Mucor flavus</name>
    <dbReference type="NCBI Taxonomy" id="439312"/>
    <lineage>
        <taxon>Eukaryota</taxon>
        <taxon>Fungi</taxon>
        <taxon>Fungi incertae sedis</taxon>
        <taxon>Mucoromycota</taxon>
        <taxon>Mucoromycotina</taxon>
        <taxon>Mucoromycetes</taxon>
        <taxon>Mucorales</taxon>
        <taxon>Mucorineae</taxon>
        <taxon>Mucoraceae</taxon>
        <taxon>Mucor</taxon>
    </lineage>
</organism>
<dbReference type="Proteomes" id="UP001473302">
    <property type="component" value="Unassembled WGS sequence"/>
</dbReference>
<proteinExistence type="predicted"/>
<protein>
    <submittedName>
        <fullName evidence="2">Uncharacterized protein</fullName>
    </submittedName>
</protein>
<feature type="region of interest" description="Disordered" evidence="1">
    <location>
        <begin position="124"/>
        <end position="143"/>
    </location>
</feature>
<keyword evidence="3" id="KW-1185">Reference proteome</keyword>
<feature type="region of interest" description="Disordered" evidence="1">
    <location>
        <begin position="1"/>
        <end position="24"/>
    </location>
</feature>
<feature type="compositionally biased region" description="Basic and acidic residues" evidence="1">
    <location>
        <begin position="52"/>
        <end position="67"/>
    </location>
</feature>
<evidence type="ECO:0000256" key="1">
    <source>
        <dbReference type="SAM" id="MobiDB-lite"/>
    </source>
</evidence>
<evidence type="ECO:0000313" key="3">
    <source>
        <dbReference type="Proteomes" id="UP001473302"/>
    </source>
</evidence>
<evidence type="ECO:0000313" key="2">
    <source>
        <dbReference type="EMBL" id="GAA5815405.1"/>
    </source>
</evidence>
<dbReference type="EMBL" id="BAABUK010000026">
    <property type="protein sequence ID" value="GAA5815405.1"/>
    <property type="molecule type" value="Genomic_DNA"/>
</dbReference>
<accession>A0ABP9Z8F9</accession>
<name>A0ABP9Z8F9_9FUNG</name>
<sequence length="143" mass="16205">MQVLPLLTPSKFNSLKRSRSEDDVDSNYFKKRLLSLSPAKTTDEEEGIDSNRSNDTRHHTENDKLRQQTDGLNTALPLQDELGETKYCIPDLVLNEKNSNPTSLEAAQAGRLILYKPNTYLPLSPPLSPTIKEEDTYEPMEID</sequence>
<feature type="region of interest" description="Disordered" evidence="1">
    <location>
        <begin position="37"/>
        <end position="75"/>
    </location>
</feature>
<gene>
    <name evidence="2" type="ORF">MFLAVUS_008913</name>
</gene>